<keyword evidence="2" id="KW-1185">Reference proteome</keyword>
<dbReference type="EMBL" id="CP028921">
    <property type="protein sequence ID" value="AWB50928.1"/>
    <property type="molecule type" value="Genomic_DNA"/>
</dbReference>
<evidence type="ECO:0000313" key="1">
    <source>
        <dbReference type="EMBL" id="AWB50928.1"/>
    </source>
</evidence>
<gene>
    <name evidence="1" type="ORF">HYN69_20335</name>
</gene>
<evidence type="ECO:0008006" key="3">
    <source>
        <dbReference type="Google" id="ProtNLM"/>
    </source>
</evidence>
<sequence>MQRLVRCLVIRGDLTRIDAYLLEKGIEPTVGILLLKQAILGVAQTRELELESRSLYQKHRHLSDHFRVVSKEAEFFQYLRNKMVGHIKADLVEKTLEWKPETVVMLSKDSDLMQTYLLNFFVLETAINTYVDGDGKHKAFESETDLGYPPDFQRFMQSLTRTVQGCVKFLTELEAVLRIEVPVPAFDPSDMTPWMKAGQTDFNFIKK</sequence>
<dbReference type="RefSeq" id="WP_108437688.1">
    <property type="nucleotide sequence ID" value="NZ_CP028921.1"/>
</dbReference>
<organism evidence="1 2">
    <name type="scientific">Paragemmobacter aquarius</name>
    <dbReference type="NCBI Taxonomy" id="2169400"/>
    <lineage>
        <taxon>Bacteria</taxon>
        <taxon>Pseudomonadati</taxon>
        <taxon>Pseudomonadota</taxon>
        <taxon>Alphaproteobacteria</taxon>
        <taxon>Rhodobacterales</taxon>
        <taxon>Paracoccaceae</taxon>
        <taxon>Paragemmobacter</taxon>
    </lineage>
</organism>
<reference evidence="1 2" key="1">
    <citation type="submission" date="2018-04" db="EMBL/GenBank/DDBJ databases">
        <title>Genome sequencing of Gemmobacter.</title>
        <authorList>
            <person name="Yi H."/>
            <person name="Baek M.-G."/>
        </authorList>
    </citation>
    <scope>NUCLEOTIDE SEQUENCE [LARGE SCALE GENOMIC DNA]</scope>
    <source>
        <strain evidence="1 2">HYN0069</strain>
        <plasmid evidence="2">Plasmid unnamed3</plasmid>
    </source>
</reference>
<accession>A0A2S0USZ3</accession>
<name>A0A2S0USZ3_9RHOB</name>
<geneLocation type="plasmid" evidence="1">
    <name>unnamed3</name>
</geneLocation>
<keyword evidence="1" id="KW-0614">Plasmid</keyword>
<dbReference type="Proteomes" id="UP000244496">
    <property type="component" value="Plasmid unnamed3"/>
</dbReference>
<protein>
    <recommendedName>
        <fullName evidence="3">HEPN AbiU2-like domain-containing protein</fullName>
    </recommendedName>
</protein>
<dbReference type="KEGG" id="geh:HYN69_20335"/>
<dbReference type="AlphaFoldDB" id="A0A2S0USZ3"/>
<proteinExistence type="predicted"/>
<evidence type="ECO:0000313" key="2">
    <source>
        <dbReference type="Proteomes" id="UP000244496"/>
    </source>
</evidence>
<dbReference type="OrthoDB" id="1494634at2"/>